<dbReference type="EMBL" id="JBHMAA010000077">
    <property type="protein sequence ID" value="MFB9953430.1"/>
    <property type="molecule type" value="Genomic_DNA"/>
</dbReference>
<dbReference type="Pfam" id="PF13356">
    <property type="entry name" value="Arm-DNA-bind_3"/>
    <property type="match status" value="1"/>
</dbReference>
<keyword evidence="7" id="KW-1185">Reference proteome</keyword>
<dbReference type="Gene3D" id="1.10.443.10">
    <property type="entry name" value="Intergrase catalytic core"/>
    <property type="match status" value="1"/>
</dbReference>
<sequence>MARNTELLTARKAEGNLSAGRYSDGGGLYLNVTPNGSKSWAFFYKVKGKRKEMGLGSFDRVSLKRARALATEAREQLGQGLDPISERDAAEKRNEEAKAAAAAEAAKETFGTFAIKLLKGYEEVDGKGKVRRVPGIVDNHRNAKHRAQWESTLREYAAPIWKMRLDEIQTPHILKCVAPIWTTKAETAARVRGRIERVLAAAIAGGHREGPNPALFRGHLDALLPKRQTLQRGHHPAIPYKQAPEVWQKLRKLDSVSALCLQFTILTAARSGESRGARWEEIDRMAATWTVPKERMKAGKEHIVPLSDAALAVLDEAEKLRQTEESDELVFPSSRDRKPLSDMALSMCLRGVQKGITVHGFRSTFRDWAGDATPHPREVAEAALAHTLRGVEAAYRRGSALEKRRALMNDWDSFITTKPADNVVQFEERASA</sequence>
<dbReference type="PROSITE" id="PS51898">
    <property type="entry name" value="TYR_RECOMBINASE"/>
    <property type="match status" value="1"/>
</dbReference>
<reference evidence="6 7" key="1">
    <citation type="submission" date="2024-09" db="EMBL/GenBank/DDBJ databases">
        <authorList>
            <person name="Sun Q."/>
            <person name="Mori K."/>
        </authorList>
    </citation>
    <scope>NUCLEOTIDE SEQUENCE [LARGE SCALE GENOMIC DNA]</scope>
    <source>
        <strain evidence="6 7">TBRC 4938</strain>
    </source>
</reference>
<name>A0ABV6AS37_9HYPH</name>
<accession>A0ABV6AS37</accession>
<comment type="caution">
    <text evidence="6">The sequence shown here is derived from an EMBL/GenBank/DDBJ whole genome shotgun (WGS) entry which is preliminary data.</text>
</comment>
<dbReference type="Gene3D" id="3.30.160.390">
    <property type="entry name" value="Integrase, DNA-binding domain"/>
    <property type="match status" value="1"/>
</dbReference>
<dbReference type="InterPro" id="IPR013762">
    <property type="entry name" value="Integrase-like_cat_sf"/>
</dbReference>
<dbReference type="SUPFAM" id="SSF56349">
    <property type="entry name" value="DNA breaking-rejoining enzymes"/>
    <property type="match status" value="1"/>
</dbReference>
<dbReference type="Gene3D" id="1.10.150.130">
    <property type="match status" value="1"/>
</dbReference>
<proteinExistence type="inferred from homology"/>
<dbReference type="Proteomes" id="UP001589692">
    <property type="component" value="Unassembled WGS sequence"/>
</dbReference>
<dbReference type="PANTHER" id="PTHR30629:SF2">
    <property type="entry name" value="PROPHAGE INTEGRASE INTS-RELATED"/>
    <property type="match status" value="1"/>
</dbReference>
<evidence type="ECO:0000256" key="4">
    <source>
        <dbReference type="ARBA" id="ARBA00023172"/>
    </source>
</evidence>
<dbReference type="InterPro" id="IPR002104">
    <property type="entry name" value="Integrase_catalytic"/>
</dbReference>
<organism evidence="6 7">
    <name type="scientific">Rhizobium puerariae</name>
    <dbReference type="NCBI Taxonomy" id="1585791"/>
    <lineage>
        <taxon>Bacteria</taxon>
        <taxon>Pseudomonadati</taxon>
        <taxon>Pseudomonadota</taxon>
        <taxon>Alphaproteobacteria</taxon>
        <taxon>Hyphomicrobiales</taxon>
        <taxon>Rhizobiaceae</taxon>
        <taxon>Rhizobium/Agrobacterium group</taxon>
        <taxon>Rhizobium</taxon>
    </lineage>
</organism>
<feature type="domain" description="Tyr recombinase" evidence="5">
    <location>
        <begin position="237"/>
        <end position="408"/>
    </location>
</feature>
<evidence type="ECO:0000259" key="5">
    <source>
        <dbReference type="PROSITE" id="PS51898"/>
    </source>
</evidence>
<evidence type="ECO:0000313" key="6">
    <source>
        <dbReference type="EMBL" id="MFB9953430.1"/>
    </source>
</evidence>
<dbReference type="Pfam" id="PF22022">
    <property type="entry name" value="Phage_int_M"/>
    <property type="match status" value="1"/>
</dbReference>
<evidence type="ECO:0000256" key="2">
    <source>
        <dbReference type="ARBA" id="ARBA00022908"/>
    </source>
</evidence>
<dbReference type="RefSeq" id="WP_377266218.1">
    <property type="nucleotide sequence ID" value="NZ_JBHMAA010000077.1"/>
</dbReference>
<dbReference type="Pfam" id="PF00589">
    <property type="entry name" value="Phage_integrase"/>
    <property type="match status" value="1"/>
</dbReference>
<protein>
    <submittedName>
        <fullName evidence="6">Tyrosine-type recombinase/integrase</fullName>
    </submittedName>
</protein>
<dbReference type="InterPro" id="IPR011010">
    <property type="entry name" value="DNA_brk_join_enz"/>
</dbReference>
<keyword evidence="4" id="KW-0233">DNA recombination</keyword>
<dbReference type="PANTHER" id="PTHR30629">
    <property type="entry name" value="PROPHAGE INTEGRASE"/>
    <property type="match status" value="1"/>
</dbReference>
<evidence type="ECO:0000313" key="7">
    <source>
        <dbReference type="Proteomes" id="UP001589692"/>
    </source>
</evidence>
<keyword evidence="2" id="KW-0229">DNA integration</keyword>
<evidence type="ECO:0000256" key="3">
    <source>
        <dbReference type="ARBA" id="ARBA00023125"/>
    </source>
</evidence>
<gene>
    <name evidence="6" type="ORF">ACFFP0_31720</name>
</gene>
<evidence type="ECO:0000256" key="1">
    <source>
        <dbReference type="ARBA" id="ARBA00008857"/>
    </source>
</evidence>
<dbReference type="CDD" id="cd00801">
    <property type="entry name" value="INT_P4_C"/>
    <property type="match status" value="1"/>
</dbReference>
<dbReference type="InterPro" id="IPR025166">
    <property type="entry name" value="Integrase_DNA_bind_dom"/>
</dbReference>
<dbReference type="InterPro" id="IPR010998">
    <property type="entry name" value="Integrase_recombinase_N"/>
</dbReference>
<dbReference type="InterPro" id="IPR038488">
    <property type="entry name" value="Integrase_DNA-bd_sf"/>
</dbReference>
<dbReference type="InterPro" id="IPR053876">
    <property type="entry name" value="Phage_int_M"/>
</dbReference>
<keyword evidence="3" id="KW-0238">DNA-binding</keyword>
<dbReference type="InterPro" id="IPR050808">
    <property type="entry name" value="Phage_Integrase"/>
</dbReference>
<comment type="similarity">
    <text evidence="1">Belongs to the 'phage' integrase family.</text>
</comment>